<keyword evidence="1" id="KW-0472">Membrane</keyword>
<keyword evidence="4" id="KW-1185">Reference proteome</keyword>
<evidence type="ECO:0000313" key="4">
    <source>
        <dbReference type="Proteomes" id="UP000694460"/>
    </source>
</evidence>
<evidence type="ECO:0000259" key="2">
    <source>
        <dbReference type="Pfam" id="PF10708"/>
    </source>
</evidence>
<feature type="transmembrane region" description="Helical" evidence="1">
    <location>
        <begin position="47"/>
        <end position="65"/>
    </location>
</feature>
<feature type="transmembrane region" description="Helical" evidence="1">
    <location>
        <begin position="77"/>
        <end position="94"/>
    </location>
</feature>
<protein>
    <recommendedName>
        <fullName evidence="2">DUF2510 domain-containing protein</fullName>
    </recommendedName>
</protein>
<dbReference type="RefSeq" id="WP_209918911.1">
    <property type="nucleotide sequence ID" value="NZ_JAGIOP010000002.1"/>
</dbReference>
<proteinExistence type="predicted"/>
<feature type="transmembrane region" description="Helical" evidence="1">
    <location>
        <begin position="99"/>
        <end position="118"/>
    </location>
</feature>
<dbReference type="Proteomes" id="UP000694460">
    <property type="component" value="Unassembled WGS sequence"/>
</dbReference>
<dbReference type="EMBL" id="JAGIOP010000002">
    <property type="protein sequence ID" value="MBP2453867.1"/>
    <property type="molecule type" value="Genomic_DNA"/>
</dbReference>
<dbReference type="Pfam" id="PF10708">
    <property type="entry name" value="DUF2510"/>
    <property type="match status" value="1"/>
</dbReference>
<evidence type="ECO:0000313" key="3">
    <source>
        <dbReference type="EMBL" id="MBP2453867.1"/>
    </source>
</evidence>
<comment type="caution">
    <text evidence="3">The sequence shown here is derived from an EMBL/GenBank/DDBJ whole genome shotgun (WGS) entry which is preliminary data.</text>
</comment>
<reference evidence="3 4" key="1">
    <citation type="submission" date="2021-03" db="EMBL/GenBank/DDBJ databases">
        <title>Sequencing the genomes of 1000 actinobacteria strains.</title>
        <authorList>
            <person name="Klenk H.-P."/>
        </authorList>
    </citation>
    <scope>NUCLEOTIDE SEQUENCE [LARGE SCALE GENOMIC DNA]</scope>
    <source>
        <strain evidence="3 4">DSM 46713</strain>
    </source>
</reference>
<keyword evidence="1" id="KW-1133">Transmembrane helix</keyword>
<gene>
    <name evidence="3" type="ORF">JOF57_003780</name>
</gene>
<feature type="domain" description="DUF2510" evidence="2">
    <location>
        <begin position="8"/>
        <end position="37"/>
    </location>
</feature>
<evidence type="ECO:0000256" key="1">
    <source>
        <dbReference type="SAM" id="Phobius"/>
    </source>
</evidence>
<organism evidence="3 4">
    <name type="scientific">Mycolicibacterium lutetiense</name>
    <dbReference type="NCBI Taxonomy" id="1641992"/>
    <lineage>
        <taxon>Bacteria</taxon>
        <taxon>Bacillati</taxon>
        <taxon>Actinomycetota</taxon>
        <taxon>Actinomycetes</taxon>
        <taxon>Mycobacteriales</taxon>
        <taxon>Mycobacteriaceae</taxon>
        <taxon>Mycolicibacterium</taxon>
    </lineage>
</organism>
<sequence>MNAPQPAPGWYPDPSDAGNRIYWNGSAWIGPASTPTATENANKGKRAAVAAGVCVLVVIGLVMSMQSVSLLTGSGPVWTGVAVVAAGTAVAFFLGAARWVRIVAAVLLALALVNAIYIENEMSDKRNEISRMFDQ</sequence>
<name>A0ABS4ZWG7_9MYCO</name>
<keyword evidence="1" id="KW-0812">Transmembrane</keyword>
<accession>A0ABS4ZWG7</accession>
<dbReference type="InterPro" id="IPR018929">
    <property type="entry name" value="DUF2510"/>
</dbReference>